<dbReference type="PROSITE" id="PS50254">
    <property type="entry name" value="REL_2"/>
    <property type="match status" value="1"/>
</dbReference>
<organism evidence="11 12">
    <name type="scientific">Panagrellus redivivus</name>
    <name type="common">Microworm</name>
    <dbReference type="NCBI Taxonomy" id="6233"/>
    <lineage>
        <taxon>Eukaryota</taxon>
        <taxon>Metazoa</taxon>
        <taxon>Ecdysozoa</taxon>
        <taxon>Nematoda</taxon>
        <taxon>Chromadorea</taxon>
        <taxon>Rhabditida</taxon>
        <taxon>Tylenchina</taxon>
        <taxon>Panagrolaimomorpha</taxon>
        <taxon>Panagrolaimoidea</taxon>
        <taxon>Panagrolaimidae</taxon>
        <taxon>Panagrellus</taxon>
    </lineage>
</organism>
<dbReference type="SMART" id="SM00429">
    <property type="entry name" value="IPT"/>
    <property type="match status" value="1"/>
</dbReference>
<dbReference type="PANTHER" id="PTHR12533:SF7">
    <property type="entry name" value="NFAT NUCLEAR FACTOR, ISOFORM B"/>
    <property type="match status" value="1"/>
</dbReference>
<dbReference type="InterPro" id="IPR014756">
    <property type="entry name" value="Ig_E-set"/>
</dbReference>
<dbReference type="SUPFAM" id="SSF81296">
    <property type="entry name" value="E set domains"/>
    <property type="match status" value="1"/>
</dbReference>
<dbReference type="WBParaSite" id="Pan_g2177.t1">
    <property type="protein sequence ID" value="Pan_g2177.t1"/>
    <property type="gene ID" value="Pan_g2177"/>
</dbReference>
<dbReference type="InterPro" id="IPR008967">
    <property type="entry name" value="p53-like_TF_DNA-bd_sf"/>
</dbReference>
<proteinExistence type="predicted"/>
<dbReference type="Pfam" id="PF00554">
    <property type="entry name" value="RHD_DNA_bind"/>
    <property type="match status" value="1"/>
</dbReference>
<evidence type="ECO:0000256" key="7">
    <source>
        <dbReference type="ARBA" id="ARBA00023163"/>
    </source>
</evidence>
<dbReference type="AlphaFoldDB" id="A0A7E4VJ19"/>
<dbReference type="InterPro" id="IPR032397">
    <property type="entry name" value="RHD_dimer"/>
</dbReference>
<reference evidence="12" key="2">
    <citation type="submission" date="2020-10" db="UniProtKB">
        <authorList>
            <consortium name="WormBaseParasite"/>
        </authorList>
    </citation>
    <scope>IDENTIFICATION</scope>
</reference>
<evidence type="ECO:0000313" key="11">
    <source>
        <dbReference type="Proteomes" id="UP000492821"/>
    </source>
</evidence>
<dbReference type="PROSITE" id="PS00159">
    <property type="entry name" value="ALDOLASE_KDPG_KHG_1"/>
    <property type="match status" value="1"/>
</dbReference>
<keyword evidence="6" id="KW-0238">DNA-binding</keyword>
<evidence type="ECO:0000256" key="2">
    <source>
        <dbReference type="ARBA" id="ARBA00004496"/>
    </source>
</evidence>
<keyword evidence="7" id="KW-0804">Transcription</keyword>
<evidence type="ECO:0000256" key="1">
    <source>
        <dbReference type="ARBA" id="ARBA00004123"/>
    </source>
</evidence>
<dbReference type="Gene3D" id="2.60.40.10">
    <property type="entry name" value="Immunoglobulins"/>
    <property type="match status" value="1"/>
</dbReference>
<evidence type="ECO:0000256" key="9">
    <source>
        <dbReference type="SAM" id="MobiDB-lite"/>
    </source>
</evidence>
<dbReference type="InterPro" id="IPR002909">
    <property type="entry name" value="IPT_dom"/>
</dbReference>
<evidence type="ECO:0000256" key="4">
    <source>
        <dbReference type="ARBA" id="ARBA00022553"/>
    </source>
</evidence>
<name>A0A7E4VJ19_PANRE</name>
<dbReference type="GO" id="GO:0000978">
    <property type="term" value="F:RNA polymerase II cis-regulatory region sequence-specific DNA binding"/>
    <property type="evidence" value="ECO:0007669"/>
    <property type="project" value="TreeGrafter"/>
</dbReference>
<evidence type="ECO:0000256" key="3">
    <source>
        <dbReference type="ARBA" id="ARBA00022490"/>
    </source>
</evidence>
<keyword evidence="3" id="KW-0963">Cytoplasm</keyword>
<evidence type="ECO:0000256" key="8">
    <source>
        <dbReference type="ARBA" id="ARBA00023242"/>
    </source>
</evidence>
<dbReference type="InterPro" id="IPR008366">
    <property type="entry name" value="NFAT"/>
</dbReference>
<feature type="domain" description="RHD" evidence="10">
    <location>
        <begin position="153"/>
        <end position="262"/>
    </location>
</feature>
<dbReference type="InterPro" id="IPR011539">
    <property type="entry name" value="RHD_DNA_bind_dom"/>
</dbReference>
<dbReference type="Gene3D" id="2.60.40.340">
    <property type="entry name" value="Rel homology domain (RHD), DNA-binding domain"/>
    <property type="match status" value="1"/>
</dbReference>
<protein>
    <submittedName>
        <fullName evidence="12">RHD domain-containing protein</fullName>
    </submittedName>
</protein>
<accession>A0A7E4VJ19</accession>
<comment type="subcellular location">
    <subcellularLocation>
        <location evidence="2">Cytoplasm</location>
    </subcellularLocation>
    <subcellularLocation>
        <location evidence="1">Nucleus</location>
    </subcellularLocation>
</comment>
<keyword evidence="5" id="KW-0805">Transcription regulation</keyword>
<keyword evidence="11" id="KW-1185">Reference proteome</keyword>
<dbReference type="GO" id="GO:0005634">
    <property type="term" value="C:nucleus"/>
    <property type="evidence" value="ECO:0007669"/>
    <property type="project" value="UniProtKB-SubCell"/>
</dbReference>
<feature type="compositionally biased region" description="Low complexity" evidence="9">
    <location>
        <begin position="9"/>
        <end position="29"/>
    </location>
</feature>
<dbReference type="InterPro" id="IPR037059">
    <property type="entry name" value="RHD_DNA_bind_dom_sf"/>
</dbReference>
<evidence type="ECO:0000256" key="5">
    <source>
        <dbReference type="ARBA" id="ARBA00023015"/>
    </source>
</evidence>
<dbReference type="PANTHER" id="PTHR12533">
    <property type="entry name" value="NFAT"/>
    <property type="match status" value="1"/>
</dbReference>
<evidence type="ECO:0000313" key="12">
    <source>
        <dbReference type="WBParaSite" id="Pan_g2177.t1"/>
    </source>
</evidence>
<dbReference type="GO" id="GO:0005667">
    <property type="term" value="C:transcription regulator complex"/>
    <property type="evidence" value="ECO:0007669"/>
    <property type="project" value="TreeGrafter"/>
</dbReference>
<dbReference type="SUPFAM" id="SSF49417">
    <property type="entry name" value="p53-like transcription factors"/>
    <property type="match status" value="1"/>
</dbReference>
<dbReference type="InterPro" id="IPR013783">
    <property type="entry name" value="Ig-like_fold"/>
</dbReference>
<feature type="region of interest" description="Disordered" evidence="9">
    <location>
        <begin position="1"/>
        <end position="29"/>
    </location>
</feature>
<evidence type="ECO:0000256" key="6">
    <source>
        <dbReference type="ARBA" id="ARBA00023125"/>
    </source>
</evidence>
<evidence type="ECO:0000259" key="10">
    <source>
        <dbReference type="PROSITE" id="PS50254"/>
    </source>
</evidence>
<keyword evidence="4" id="KW-0597">Phosphoprotein</keyword>
<keyword evidence="8" id="KW-0539">Nucleus</keyword>
<dbReference type="GO" id="GO:0005737">
    <property type="term" value="C:cytoplasm"/>
    <property type="evidence" value="ECO:0007669"/>
    <property type="project" value="UniProtKB-SubCell"/>
</dbReference>
<dbReference type="GO" id="GO:0000981">
    <property type="term" value="F:DNA-binding transcription factor activity, RNA polymerase II-specific"/>
    <property type="evidence" value="ECO:0007669"/>
    <property type="project" value="TreeGrafter"/>
</dbReference>
<dbReference type="Pfam" id="PF16179">
    <property type="entry name" value="RHD_dimer"/>
    <property type="match status" value="1"/>
</dbReference>
<dbReference type="InterPro" id="IPR031337">
    <property type="entry name" value="KDPG/KHG_AS_1"/>
</dbReference>
<reference evidence="11" key="1">
    <citation type="journal article" date="2013" name="Genetics">
        <title>The draft genome and transcriptome of Panagrellus redivivus are shaped by the harsh demands of a free-living lifestyle.</title>
        <authorList>
            <person name="Srinivasan J."/>
            <person name="Dillman A.R."/>
            <person name="Macchietto M.G."/>
            <person name="Heikkinen L."/>
            <person name="Lakso M."/>
            <person name="Fracchia K.M."/>
            <person name="Antoshechkin I."/>
            <person name="Mortazavi A."/>
            <person name="Wong G."/>
            <person name="Sternberg P.W."/>
        </authorList>
    </citation>
    <scope>NUCLEOTIDE SEQUENCE [LARGE SCALE GENOMIC DNA]</scope>
    <source>
        <strain evidence="11">MT8872</strain>
    </source>
</reference>
<dbReference type="Proteomes" id="UP000492821">
    <property type="component" value="Unassembled WGS sequence"/>
</dbReference>
<sequence>MLNIGINQTSPSSSDAVSETTSSTSTVNSASESFEYNLVTDWTSVTSPNWSTVQQHTLPQPRTDAPKTMIPAIVVPGADKQPGENNHNNSSPFVLSVIRQPEEQHRARYLSEGSRGAIKDRSGTSNCTVQLTGFYRPTRVELFATTGSGPATPHTLYRLIPVSGKSANTTPCRKSVSHDGIDCLEITLRPESNMTALLDCIGILKICSYDTKQRKRYHGTAGGQHSAVRIAFRAYIPHDNQPNAYTIIETQSEPIRCVQQLGVPEVLKMSLQSSPARGGDDLFIIGRNFDRNTVVVFREYKDDGTLAWNAEAVIDKQLLHQCHIVCAIPTYCDLYRGGNVSVTVKCGQKSSHPINFVYTPSSRCNQTPEFDDWRPPPSPQFAQQRTDLYDDYFDFAPPSSSNVRISPSFGSTYYTAAGDGGKFGQNCNSNSGMPYFECDSPTKPAKQACNNAYYTTTQQHNVASGGCE</sequence>